<sequence>MSDQAYINSLYRSAANYKSQASYWRGQASAAQSTIDALNPQLAHKREQLGYANEVNSRFPSLDTAIATMDSDINSLATALSTQLEDNGANSQITMLDDTYTDHATSAKNACSQLIEQLQQEIASLEQQIAAATSQRNTAQANASTASANASWCYSRISALS</sequence>
<accession>A0A9D1L4C9</accession>
<dbReference type="Proteomes" id="UP000824078">
    <property type="component" value="Unassembled WGS sequence"/>
</dbReference>
<dbReference type="EMBL" id="DVMQ01000006">
    <property type="protein sequence ID" value="HIU23690.1"/>
    <property type="molecule type" value="Genomic_DNA"/>
</dbReference>
<dbReference type="Gene3D" id="1.10.287.1490">
    <property type="match status" value="1"/>
</dbReference>
<dbReference type="AlphaFoldDB" id="A0A9D1L4C9"/>
<proteinExistence type="predicted"/>
<evidence type="ECO:0000313" key="3">
    <source>
        <dbReference type="Proteomes" id="UP000824078"/>
    </source>
</evidence>
<reference evidence="2" key="2">
    <citation type="journal article" date="2021" name="PeerJ">
        <title>Extensive microbial diversity within the chicken gut microbiome revealed by metagenomics and culture.</title>
        <authorList>
            <person name="Gilroy R."/>
            <person name="Ravi A."/>
            <person name="Getino M."/>
            <person name="Pursley I."/>
            <person name="Horton D.L."/>
            <person name="Alikhan N.F."/>
            <person name="Baker D."/>
            <person name="Gharbi K."/>
            <person name="Hall N."/>
            <person name="Watson M."/>
            <person name="Adriaenssens E.M."/>
            <person name="Foster-Nyarko E."/>
            <person name="Jarju S."/>
            <person name="Secka A."/>
            <person name="Antonio M."/>
            <person name="Oren A."/>
            <person name="Chaudhuri R.R."/>
            <person name="La Ragione R."/>
            <person name="Hildebrand F."/>
            <person name="Pallen M.J."/>
        </authorList>
    </citation>
    <scope>NUCLEOTIDE SEQUENCE</scope>
    <source>
        <strain evidence="2">ChiHjej12B11-29160</strain>
    </source>
</reference>
<keyword evidence="1" id="KW-0175">Coiled coil</keyword>
<name>A0A9D1L4C9_9ACTN</name>
<protein>
    <submittedName>
        <fullName evidence="2">Uncharacterized protein</fullName>
    </submittedName>
</protein>
<reference evidence="2" key="1">
    <citation type="submission" date="2020-10" db="EMBL/GenBank/DDBJ databases">
        <authorList>
            <person name="Gilroy R."/>
        </authorList>
    </citation>
    <scope>NUCLEOTIDE SEQUENCE</scope>
    <source>
        <strain evidence="2">ChiHjej12B11-29160</strain>
    </source>
</reference>
<comment type="caution">
    <text evidence="2">The sequence shown here is derived from an EMBL/GenBank/DDBJ whole genome shotgun (WGS) entry which is preliminary data.</text>
</comment>
<evidence type="ECO:0000313" key="2">
    <source>
        <dbReference type="EMBL" id="HIU23690.1"/>
    </source>
</evidence>
<organism evidence="2 3">
    <name type="scientific">Candidatus Coprovicinus avistercoris</name>
    <dbReference type="NCBI Taxonomy" id="2840754"/>
    <lineage>
        <taxon>Bacteria</taxon>
        <taxon>Bacillati</taxon>
        <taxon>Actinomycetota</taxon>
        <taxon>Coriobacteriia</taxon>
        <taxon>Coriobacteriales</taxon>
        <taxon>Coriobacteriaceae</taxon>
        <taxon>Coriobacteriaceae incertae sedis</taxon>
        <taxon>Candidatus Coprovicinus</taxon>
    </lineage>
</organism>
<gene>
    <name evidence="2" type="ORF">IAD17_02045</name>
</gene>
<evidence type="ECO:0000256" key="1">
    <source>
        <dbReference type="SAM" id="Coils"/>
    </source>
</evidence>
<feature type="coiled-coil region" evidence="1">
    <location>
        <begin position="108"/>
        <end position="142"/>
    </location>
</feature>